<feature type="chain" id="PRO_5036209877" evidence="2">
    <location>
        <begin position="25"/>
        <end position="710"/>
    </location>
</feature>
<proteinExistence type="inferred from homology"/>
<sequence length="710" mass="79228">MGIPIVFVASLVFLFASQRFPCTGQQIDIEARRLSDGVDSEKLREYLRRLTQAPHVAGTEEELDTAIYVRDKFLEFGLDSVKIVPYDVLLSYPDRERPNTIHILDGTGESVFSTLGYEEPLFAPEESSPRVFPTFSAYSAPGEPIGDLVYACYGRREDFQYLLSQGISAEGKIVLARYGMSFRGNIVKFAMEYGAIGVILYSDPKEYAPYGEDFVYPDSEYMPDMAVQSGTVMLANGDPTTPQWPSVPGAYRIPEAEADLPDIPVQPIGYREARILLENLAGVQAPPEWQGALNVTYRLGPGFAQPNWKVKMEVRTRNEMATVHNVIGILHGSVEPDRYVILGNHRDAWVFGAVDPSSGTASLLEIARLYGEAALEGNRPRRTLIFCSWGAEEYGLVGSLEWVEEHANVLADRAVINLNVDISVSGNRTLSPSGCPLTYQSLYTTTKSVGNPNPDEIAAGRPTVFHTWLHNFPSEDPDVPQVGNLGSGSDYAPFIHFLGIPSIDMSYIGTEEGDYALYHSLYETFHLVDYILDRGFTYMKGLTQVWIELADHYANSVLIPFDVRDYGKFLRRQAQDFSNTFETQLQEHGISLELWWSAIDNVISAADFFHGEHQGSLNLENPYEVRRFNDELMAVERVFIDSMIQSDARHLIYKPSSSDTYRGEVFGSLVDLLLAADPDWEKVKKGVSVVAHMIQSAANVLMGSLNTRGF</sequence>
<protein>
    <submittedName>
        <fullName evidence="6">Uncharacterized protein</fullName>
    </submittedName>
</protein>
<feature type="domain" description="Transferrin receptor-like dimerisation" evidence="4">
    <location>
        <begin position="597"/>
        <end position="701"/>
    </location>
</feature>
<dbReference type="InterPro" id="IPR039373">
    <property type="entry name" value="Peptidase_M28B"/>
</dbReference>
<dbReference type="SUPFAM" id="SSF52025">
    <property type="entry name" value="PA domain"/>
    <property type="match status" value="1"/>
</dbReference>
<dbReference type="InterPro" id="IPR007365">
    <property type="entry name" value="TFR-like_dimer_dom"/>
</dbReference>
<gene>
    <name evidence="6" type="ORF">DSTB1V02_LOCUS12021</name>
</gene>
<dbReference type="Pfam" id="PF02225">
    <property type="entry name" value="PA"/>
    <property type="match status" value="1"/>
</dbReference>
<dbReference type="Gene3D" id="3.40.630.10">
    <property type="entry name" value="Zn peptidases"/>
    <property type="match status" value="1"/>
</dbReference>
<dbReference type="EMBL" id="LR903771">
    <property type="protein sequence ID" value="CAD7252263.1"/>
    <property type="molecule type" value="Genomic_DNA"/>
</dbReference>
<dbReference type="FunFam" id="3.40.630.10:FF:000101">
    <property type="entry name" value="N-acetylated alpha-linked acidic dipeptidase like 1"/>
    <property type="match status" value="1"/>
</dbReference>
<evidence type="ECO:0000313" key="6">
    <source>
        <dbReference type="EMBL" id="CAD7252263.1"/>
    </source>
</evidence>
<evidence type="ECO:0000259" key="4">
    <source>
        <dbReference type="Pfam" id="PF04253"/>
    </source>
</evidence>
<name>A0A7R9ADM6_9CRUS</name>
<keyword evidence="2" id="KW-0732">Signal</keyword>
<feature type="domain" description="Peptidase M28" evidence="5">
    <location>
        <begin position="325"/>
        <end position="526"/>
    </location>
</feature>
<evidence type="ECO:0000256" key="1">
    <source>
        <dbReference type="ARBA" id="ARBA00005634"/>
    </source>
</evidence>
<dbReference type="InterPro" id="IPR036757">
    <property type="entry name" value="TFR-like_dimer_dom_sf"/>
</dbReference>
<keyword evidence="7" id="KW-1185">Reference proteome</keyword>
<dbReference type="Pfam" id="PF04253">
    <property type="entry name" value="TFR_dimer"/>
    <property type="match status" value="1"/>
</dbReference>
<dbReference type="CDD" id="cd02121">
    <property type="entry name" value="PA_GCPII_like"/>
    <property type="match status" value="1"/>
</dbReference>
<accession>A0A7R9ADM6</accession>
<comment type="similarity">
    <text evidence="1">Belongs to the peptidase M28 family. M28B subfamily.</text>
</comment>
<feature type="signal peptide" evidence="2">
    <location>
        <begin position="1"/>
        <end position="24"/>
    </location>
</feature>
<dbReference type="InterPro" id="IPR046450">
    <property type="entry name" value="PA_dom_sf"/>
</dbReference>
<dbReference type="EMBL" id="CAJPEV010004254">
    <property type="protein sequence ID" value="CAG0901466.1"/>
    <property type="molecule type" value="Genomic_DNA"/>
</dbReference>
<dbReference type="Gene3D" id="1.20.930.40">
    <property type="entry name" value="Transferrin receptor-like, dimerisation domain"/>
    <property type="match status" value="1"/>
</dbReference>
<dbReference type="AlphaFoldDB" id="A0A7R9ADM6"/>
<dbReference type="PANTHER" id="PTHR10404:SF77">
    <property type="entry name" value="GLUTAMATE CARBOXYPEPTIDASE 2 HOMOLOG"/>
    <property type="match status" value="1"/>
</dbReference>
<dbReference type="CDD" id="cd08022">
    <property type="entry name" value="M28_PSMA_like"/>
    <property type="match status" value="1"/>
</dbReference>
<dbReference type="SUPFAM" id="SSF53187">
    <property type="entry name" value="Zn-dependent exopeptidases"/>
    <property type="match status" value="1"/>
</dbReference>
<dbReference type="Gene3D" id="3.50.30.30">
    <property type="match status" value="1"/>
</dbReference>
<dbReference type="Proteomes" id="UP000677054">
    <property type="component" value="Unassembled WGS sequence"/>
</dbReference>
<evidence type="ECO:0000259" key="5">
    <source>
        <dbReference type="Pfam" id="PF04389"/>
    </source>
</evidence>
<dbReference type="InterPro" id="IPR003137">
    <property type="entry name" value="PA_domain"/>
</dbReference>
<dbReference type="GO" id="GO:0004180">
    <property type="term" value="F:carboxypeptidase activity"/>
    <property type="evidence" value="ECO:0007669"/>
    <property type="project" value="TreeGrafter"/>
</dbReference>
<feature type="domain" description="PA" evidence="3">
    <location>
        <begin position="146"/>
        <end position="230"/>
    </location>
</feature>
<evidence type="ECO:0000313" key="7">
    <source>
        <dbReference type="Proteomes" id="UP000677054"/>
    </source>
</evidence>
<reference evidence="6" key="1">
    <citation type="submission" date="2020-11" db="EMBL/GenBank/DDBJ databases">
        <authorList>
            <person name="Tran Van P."/>
        </authorList>
    </citation>
    <scope>NUCLEOTIDE SEQUENCE</scope>
</reference>
<dbReference type="InterPro" id="IPR007484">
    <property type="entry name" value="Peptidase_M28"/>
</dbReference>
<evidence type="ECO:0000259" key="3">
    <source>
        <dbReference type="Pfam" id="PF02225"/>
    </source>
</evidence>
<dbReference type="Pfam" id="PF04389">
    <property type="entry name" value="Peptidase_M28"/>
    <property type="match status" value="1"/>
</dbReference>
<dbReference type="SUPFAM" id="SSF47672">
    <property type="entry name" value="Transferrin receptor-like dimerisation domain"/>
    <property type="match status" value="1"/>
</dbReference>
<evidence type="ECO:0000256" key="2">
    <source>
        <dbReference type="SAM" id="SignalP"/>
    </source>
</evidence>
<organism evidence="6">
    <name type="scientific">Darwinula stevensoni</name>
    <dbReference type="NCBI Taxonomy" id="69355"/>
    <lineage>
        <taxon>Eukaryota</taxon>
        <taxon>Metazoa</taxon>
        <taxon>Ecdysozoa</taxon>
        <taxon>Arthropoda</taxon>
        <taxon>Crustacea</taxon>
        <taxon>Oligostraca</taxon>
        <taxon>Ostracoda</taxon>
        <taxon>Podocopa</taxon>
        <taxon>Podocopida</taxon>
        <taxon>Darwinulocopina</taxon>
        <taxon>Darwinuloidea</taxon>
        <taxon>Darwinulidae</taxon>
        <taxon>Darwinula</taxon>
    </lineage>
</organism>
<dbReference type="OrthoDB" id="5841748at2759"/>
<dbReference type="FunFam" id="3.50.30.30:FF:000045">
    <property type="entry name" value="Predicted protein"/>
    <property type="match status" value="1"/>
</dbReference>
<dbReference type="PANTHER" id="PTHR10404">
    <property type="entry name" value="N-ACETYLATED-ALPHA-LINKED ACIDIC DIPEPTIDASE"/>
    <property type="match status" value="1"/>
</dbReference>